<dbReference type="InterPro" id="IPR014716">
    <property type="entry name" value="Fibrinogen_a/b/g_C_1"/>
</dbReference>
<dbReference type="InterPro" id="IPR020837">
    <property type="entry name" value="Fibrinogen_CS"/>
</dbReference>
<proteinExistence type="predicted"/>
<protein>
    <submittedName>
        <fullName evidence="4">TL5A-like protein</fullName>
    </submittedName>
</protein>
<dbReference type="InterPro" id="IPR002181">
    <property type="entry name" value="Fibrinogen_a/b/g_C_dom"/>
</dbReference>
<dbReference type="NCBIfam" id="NF040941">
    <property type="entry name" value="GGGWT_bact"/>
    <property type="match status" value="1"/>
</dbReference>
<dbReference type="CDD" id="cd00087">
    <property type="entry name" value="FReD"/>
    <property type="match status" value="1"/>
</dbReference>
<dbReference type="InterPro" id="IPR050373">
    <property type="entry name" value="Fibrinogen_C-term_domain"/>
</dbReference>
<dbReference type="PANTHER" id="PTHR19143:SF458">
    <property type="entry name" value="FIBRINOGEN C-TERMINAL DOMAIN-CONTAINING PROTEIN-RELATED"/>
    <property type="match status" value="1"/>
</dbReference>
<dbReference type="Pfam" id="PF00147">
    <property type="entry name" value="Fibrinogen_C"/>
    <property type="match status" value="1"/>
</dbReference>
<dbReference type="SUPFAM" id="SSF56496">
    <property type="entry name" value="Fibrinogen C-terminal domain-like"/>
    <property type="match status" value="1"/>
</dbReference>
<gene>
    <name evidence="4" type="ORF">MAR_027898</name>
</gene>
<dbReference type="EMBL" id="CP111013">
    <property type="protein sequence ID" value="WAQ95208.1"/>
    <property type="molecule type" value="Genomic_DNA"/>
</dbReference>
<evidence type="ECO:0000313" key="4">
    <source>
        <dbReference type="EMBL" id="WAQ95208.1"/>
    </source>
</evidence>
<evidence type="ECO:0000259" key="3">
    <source>
        <dbReference type="PROSITE" id="PS51406"/>
    </source>
</evidence>
<reference evidence="4" key="1">
    <citation type="submission" date="2022-11" db="EMBL/GenBank/DDBJ databases">
        <title>Centuries of genome instability and evolution in soft-shell clam transmissible cancer (bioRxiv).</title>
        <authorList>
            <person name="Hart S.F.M."/>
            <person name="Yonemitsu M.A."/>
            <person name="Giersch R.M."/>
            <person name="Beal B.F."/>
            <person name="Arriagada G."/>
            <person name="Davis B.W."/>
            <person name="Ostrander E.A."/>
            <person name="Goff S.P."/>
            <person name="Metzger M.J."/>
        </authorList>
    </citation>
    <scope>NUCLEOTIDE SEQUENCE</scope>
    <source>
        <strain evidence="4">MELC-2E11</strain>
        <tissue evidence="4">Siphon/mantle</tissue>
    </source>
</reference>
<keyword evidence="5" id="KW-1185">Reference proteome</keyword>
<feature type="domain" description="Fibrinogen C-terminal" evidence="3">
    <location>
        <begin position="67"/>
        <end position="282"/>
    </location>
</feature>
<feature type="chain" id="PRO_5045504809" evidence="2">
    <location>
        <begin position="23"/>
        <end position="284"/>
    </location>
</feature>
<evidence type="ECO:0000256" key="2">
    <source>
        <dbReference type="SAM" id="SignalP"/>
    </source>
</evidence>
<name>A0ABY7DD29_MYAAR</name>
<sequence length="284" mass="32125">MHLHSTYTLLCLIICNVVSTIGQCPVYDEIVITSRCNNEVLKEIVENATTSAIEKYIARTQTTTSCPPPATLPRDCLDVKSRGNGVSDIYSVYPDETEANGFDVRCDMDTDAGGWTFIQRRVSDTDFYKSWNEYKQGFGDLNGNFWLGNDRIVALCHGVNCELRIDMMLGNERRYAEYSSFSMEDETGLYKLHVSEFTGTAGDAFASRNNNNNFSTYDRDNDAYSGNCAEKLHGAWWYDSCHVSNLNGDYGNTAYAQGLTWWPWTGFYASLSITEMKVRRVPEK</sequence>
<dbReference type="PROSITE" id="PS00514">
    <property type="entry name" value="FIBRINOGEN_C_1"/>
    <property type="match status" value="1"/>
</dbReference>
<organism evidence="4 5">
    <name type="scientific">Mya arenaria</name>
    <name type="common">Soft-shell clam</name>
    <dbReference type="NCBI Taxonomy" id="6604"/>
    <lineage>
        <taxon>Eukaryota</taxon>
        <taxon>Metazoa</taxon>
        <taxon>Spiralia</taxon>
        <taxon>Lophotrochozoa</taxon>
        <taxon>Mollusca</taxon>
        <taxon>Bivalvia</taxon>
        <taxon>Autobranchia</taxon>
        <taxon>Heteroconchia</taxon>
        <taxon>Euheterodonta</taxon>
        <taxon>Imparidentia</taxon>
        <taxon>Neoheterodontei</taxon>
        <taxon>Myida</taxon>
        <taxon>Myoidea</taxon>
        <taxon>Myidae</taxon>
        <taxon>Mya</taxon>
    </lineage>
</organism>
<dbReference type="Proteomes" id="UP001164746">
    <property type="component" value="Chromosome 2"/>
</dbReference>
<keyword evidence="1" id="KW-1015">Disulfide bond</keyword>
<evidence type="ECO:0000256" key="1">
    <source>
        <dbReference type="ARBA" id="ARBA00023157"/>
    </source>
</evidence>
<keyword evidence="2" id="KW-0732">Signal</keyword>
<accession>A0ABY7DD29</accession>
<feature type="signal peptide" evidence="2">
    <location>
        <begin position="1"/>
        <end position="22"/>
    </location>
</feature>
<dbReference type="InterPro" id="IPR036056">
    <property type="entry name" value="Fibrinogen-like_C"/>
</dbReference>
<dbReference type="PROSITE" id="PS51406">
    <property type="entry name" value="FIBRINOGEN_C_2"/>
    <property type="match status" value="1"/>
</dbReference>
<evidence type="ECO:0000313" key="5">
    <source>
        <dbReference type="Proteomes" id="UP001164746"/>
    </source>
</evidence>
<dbReference type="SMART" id="SM00186">
    <property type="entry name" value="FBG"/>
    <property type="match status" value="1"/>
</dbReference>
<dbReference type="PANTHER" id="PTHR19143">
    <property type="entry name" value="FIBRINOGEN/TENASCIN/ANGIOPOEITIN"/>
    <property type="match status" value="1"/>
</dbReference>
<dbReference type="Gene3D" id="3.90.215.10">
    <property type="entry name" value="Gamma Fibrinogen, chain A, domain 1"/>
    <property type="match status" value="1"/>
</dbReference>